<dbReference type="Proteomes" id="UP000215694">
    <property type="component" value="Unassembled WGS sequence"/>
</dbReference>
<evidence type="ECO:0000313" key="3">
    <source>
        <dbReference type="Proteomes" id="UP000215694"/>
    </source>
</evidence>
<protein>
    <submittedName>
        <fullName evidence="2">DUF3810 domain-containing protein</fullName>
    </submittedName>
</protein>
<keyword evidence="3" id="KW-1185">Reference proteome</keyword>
<dbReference type="OrthoDB" id="1048788at2"/>
<gene>
    <name evidence="2" type="ORF">CHL78_008660</name>
</gene>
<dbReference type="InterPro" id="IPR024294">
    <property type="entry name" value="DUF3810"/>
</dbReference>
<accession>A0A371J4D4</accession>
<dbReference type="RefSeq" id="WP_116041387.1">
    <property type="nucleotide sequence ID" value="NZ_NOJY02000012.1"/>
</dbReference>
<keyword evidence="1" id="KW-1133">Transmembrane helix</keyword>
<feature type="transmembrane region" description="Helical" evidence="1">
    <location>
        <begin position="61"/>
        <end position="82"/>
    </location>
</feature>
<dbReference type="Pfam" id="PF12725">
    <property type="entry name" value="DUF3810"/>
    <property type="match status" value="1"/>
</dbReference>
<dbReference type="AlphaFoldDB" id="A0A371J4D4"/>
<dbReference type="EMBL" id="NOJY02000012">
    <property type="protein sequence ID" value="RDY27527.1"/>
    <property type="molecule type" value="Genomic_DNA"/>
</dbReference>
<proteinExistence type="predicted"/>
<evidence type="ECO:0000313" key="2">
    <source>
        <dbReference type="EMBL" id="RDY27527.1"/>
    </source>
</evidence>
<reference evidence="2 3" key="1">
    <citation type="journal article" date="2017" name="Genome Announc.">
        <title>Draft Genome Sequence of Romboutsia weinsteinii sp. nov. Strain CCRI-19649(T) Isolated from Surface Water.</title>
        <authorList>
            <person name="Maheux A.F."/>
            <person name="Boudreau D.K."/>
            <person name="Berube E."/>
            <person name="Boissinot M."/>
            <person name="Cantin P."/>
            <person name="Raymond F."/>
            <person name="Corbeil J."/>
            <person name="Omar R.F."/>
            <person name="Bergeron M.G."/>
        </authorList>
    </citation>
    <scope>NUCLEOTIDE SEQUENCE [LARGE SCALE GENOMIC DNA]</scope>
    <source>
        <strain evidence="2 3">CCRI-19649</strain>
    </source>
</reference>
<sequence>MKKLKIFLISLFPIALLLNFVASKFPQLVDTYYSQGINKYTIQILSKITGIFSFSLYEICMYLIVFSIILFTICIVFIIIKNTSTLIIFLKKSLINLICILSVSYFLFIVLWGLNYNRSPLEKTLINEYNSSNSTNIASTDNNLDDLKKLYSYLIEKANNTRNLVQMENNIMKANSDYQGIIDRAHTGYNNISNVLPSTSGNYANAKAVKSSKIMCYTGITGIYFPFTGEANINITIPDIYIPSTVAHEMAHQRGFASEDEANFIAYLVSTNHSDIDFNYSGYILALNHTASALSKSDYDSYASLSQGISNDVKEDLKHNREFWQKYEGKIEQVSNNFNNSYLKANGIKEGTLSYGKMVDLLLTYYNLYGF</sequence>
<keyword evidence="1" id="KW-0812">Transmembrane</keyword>
<organism evidence="2 3">
    <name type="scientific">Romboutsia weinsteinii</name>
    <dbReference type="NCBI Taxonomy" id="2020949"/>
    <lineage>
        <taxon>Bacteria</taxon>
        <taxon>Bacillati</taxon>
        <taxon>Bacillota</taxon>
        <taxon>Clostridia</taxon>
        <taxon>Peptostreptococcales</taxon>
        <taxon>Peptostreptococcaceae</taxon>
        <taxon>Romboutsia</taxon>
    </lineage>
</organism>
<name>A0A371J4D4_9FIRM</name>
<keyword evidence="1" id="KW-0472">Membrane</keyword>
<evidence type="ECO:0000256" key="1">
    <source>
        <dbReference type="SAM" id="Phobius"/>
    </source>
</evidence>
<comment type="caution">
    <text evidence="2">The sequence shown here is derived from an EMBL/GenBank/DDBJ whole genome shotgun (WGS) entry which is preliminary data.</text>
</comment>
<feature type="transmembrane region" description="Helical" evidence="1">
    <location>
        <begin position="94"/>
        <end position="114"/>
    </location>
</feature>